<dbReference type="Proteomes" id="UP000095287">
    <property type="component" value="Unplaced"/>
</dbReference>
<sequence length="79" mass="9179">MDRQDLLRRKIDIDAEINKQQKAILKQKEAIAKKEATLRRLEEQRREIIDAMDPGGTSEAPPVGSRSSTTVIRIHRRWD</sequence>
<organism evidence="2 3">
    <name type="scientific">Steinernema glaseri</name>
    <dbReference type="NCBI Taxonomy" id="37863"/>
    <lineage>
        <taxon>Eukaryota</taxon>
        <taxon>Metazoa</taxon>
        <taxon>Ecdysozoa</taxon>
        <taxon>Nematoda</taxon>
        <taxon>Chromadorea</taxon>
        <taxon>Rhabditida</taxon>
        <taxon>Tylenchina</taxon>
        <taxon>Panagrolaimomorpha</taxon>
        <taxon>Strongyloidoidea</taxon>
        <taxon>Steinernematidae</taxon>
        <taxon>Steinernema</taxon>
    </lineage>
</organism>
<evidence type="ECO:0000313" key="3">
    <source>
        <dbReference type="WBParaSite" id="L893_g18187.t1"/>
    </source>
</evidence>
<accession>A0A1I7YNF5</accession>
<dbReference type="AlphaFoldDB" id="A0A1I7YNF5"/>
<evidence type="ECO:0000256" key="1">
    <source>
        <dbReference type="SAM" id="MobiDB-lite"/>
    </source>
</evidence>
<dbReference type="WBParaSite" id="L893_g18187.t1">
    <property type="protein sequence ID" value="L893_g18187.t1"/>
    <property type="gene ID" value="L893_g18187"/>
</dbReference>
<keyword evidence="2" id="KW-1185">Reference proteome</keyword>
<protein>
    <submittedName>
        <fullName evidence="3">PKcGMP_CC domain-containing protein</fullName>
    </submittedName>
</protein>
<reference evidence="3" key="1">
    <citation type="submission" date="2016-11" db="UniProtKB">
        <authorList>
            <consortium name="WormBaseParasite"/>
        </authorList>
    </citation>
    <scope>IDENTIFICATION</scope>
</reference>
<proteinExistence type="predicted"/>
<name>A0A1I7YNF5_9BILA</name>
<feature type="region of interest" description="Disordered" evidence="1">
    <location>
        <begin position="50"/>
        <end position="79"/>
    </location>
</feature>
<evidence type="ECO:0000313" key="2">
    <source>
        <dbReference type="Proteomes" id="UP000095287"/>
    </source>
</evidence>